<feature type="transmembrane region" description="Helical" evidence="1">
    <location>
        <begin position="12"/>
        <end position="31"/>
    </location>
</feature>
<gene>
    <name evidence="2" type="ORF">JS756_29875</name>
</gene>
<keyword evidence="3" id="KW-1185">Reference proteome</keyword>
<dbReference type="RefSeq" id="WP_205386375.1">
    <property type="nucleotide sequence ID" value="NZ_JAFFZS010000036.1"/>
</dbReference>
<evidence type="ECO:0000256" key="1">
    <source>
        <dbReference type="SAM" id="Phobius"/>
    </source>
</evidence>
<protein>
    <submittedName>
        <fullName evidence="2">Uncharacterized protein</fullName>
    </submittedName>
</protein>
<dbReference type="Proteomes" id="UP000788262">
    <property type="component" value="Unassembled WGS sequence"/>
</dbReference>
<dbReference type="EMBL" id="JAFFZS010000036">
    <property type="protein sequence ID" value="MBN0048245.1"/>
    <property type="molecule type" value="Genomic_DNA"/>
</dbReference>
<proteinExistence type="predicted"/>
<reference evidence="2 3" key="1">
    <citation type="submission" date="2021-02" db="EMBL/GenBank/DDBJ databases">
        <title>Whole genome sequencing of Streptomyces actuosus VRA1.</title>
        <authorList>
            <person name="Sen G."/>
            <person name="Sen A."/>
        </authorList>
    </citation>
    <scope>NUCLEOTIDE SEQUENCE [LARGE SCALE GENOMIC DNA]</scope>
    <source>
        <strain evidence="2 3">VRA1</strain>
    </source>
</reference>
<organism evidence="2 3">
    <name type="scientific">Streptomyces actuosus</name>
    <dbReference type="NCBI Taxonomy" id="1885"/>
    <lineage>
        <taxon>Bacteria</taxon>
        <taxon>Bacillati</taxon>
        <taxon>Actinomycetota</taxon>
        <taxon>Actinomycetes</taxon>
        <taxon>Kitasatosporales</taxon>
        <taxon>Streptomycetaceae</taxon>
        <taxon>Streptomyces</taxon>
    </lineage>
</organism>
<keyword evidence="1" id="KW-0472">Membrane</keyword>
<evidence type="ECO:0000313" key="3">
    <source>
        <dbReference type="Proteomes" id="UP000788262"/>
    </source>
</evidence>
<accession>A0ABS2VZ35</accession>
<keyword evidence="1" id="KW-0812">Transmembrane</keyword>
<evidence type="ECO:0000313" key="2">
    <source>
        <dbReference type="EMBL" id="MBN0048245.1"/>
    </source>
</evidence>
<keyword evidence="1" id="KW-1133">Transmembrane helix</keyword>
<comment type="caution">
    <text evidence="2">The sequence shown here is derived from an EMBL/GenBank/DDBJ whole genome shotgun (WGS) entry which is preliminary data.</text>
</comment>
<sequence>MQTNSGNRWIRVGWTASALLLALGIVALVLYGTGAFDSWRDARSLDRACGGALAQKGLEAALGTSDPRGESHDTERGLLAQCSVKTAGSGTGKALDITLRWSNETPPSGSLAAYSEDYNGFKGQAAPLGNGWSGVVRHDGTTQIMVALDCRNQKSKALVAYGDLYGETNSGTLAGLGRVTAETAQRAAQKHDCQVQAGEPLVKVSTAKLGDPDTAEPLKQAQGSCASLRDLARTAAQNGVPEVMEYPTDTHAPQTNCYLVTSQKKPGFGLYAYYGASAKDFLRSEGDQLKQGTGPIYGDKDYAWATASCPQSTQRAVFVLYHLYDRATDSPPITHYSAEFATSALKAFATHEAETRGCTDVRMAS</sequence>
<name>A0ABS2VZ35_STRAS</name>